<proteinExistence type="predicted"/>
<evidence type="ECO:0000313" key="1">
    <source>
        <dbReference type="EMBL" id="KAI5317987.1"/>
    </source>
</evidence>
<dbReference type="EMBL" id="JAJFAZ020000007">
    <property type="protein sequence ID" value="KAI5317987.1"/>
    <property type="molecule type" value="Genomic_DNA"/>
</dbReference>
<evidence type="ECO:0000313" key="2">
    <source>
        <dbReference type="Proteomes" id="UP001054821"/>
    </source>
</evidence>
<keyword evidence="2" id="KW-1185">Reference proteome</keyword>
<protein>
    <submittedName>
        <fullName evidence="1">Uncharacterized protein</fullName>
    </submittedName>
</protein>
<name>A0AAD4V604_PRUDU</name>
<dbReference type="Proteomes" id="UP001054821">
    <property type="component" value="Chromosome 7"/>
</dbReference>
<comment type="caution">
    <text evidence="1">The sequence shown here is derived from an EMBL/GenBank/DDBJ whole genome shotgun (WGS) entry which is preliminary data.</text>
</comment>
<organism evidence="1 2">
    <name type="scientific">Prunus dulcis</name>
    <name type="common">Almond</name>
    <name type="synonym">Amygdalus dulcis</name>
    <dbReference type="NCBI Taxonomy" id="3755"/>
    <lineage>
        <taxon>Eukaryota</taxon>
        <taxon>Viridiplantae</taxon>
        <taxon>Streptophyta</taxon>
        <taxon>Embryophyta</taxon>
        <taxon>Tracheophyta</taxon>
        <taxon>Spermatophyta</taxon>
        <taxon>Magnoliopsida</taxon>
        <taxon>eudicotyledons</taxon>
        <taxon>Gunneridae</taxon>
        <taxon>Pentapetalae</taxon>
        <taxon>rosids</taxon>
        <taxon>fabids</taxon>
        <taxon>Rosales</taxon>
        <taxon>Rosaceae</taxon>
        <taxon>Amygdaloideae</taxon>
        <taxon>Amygdaleae</taxon>
        <taxon>Prunus</taxon>
    </lineage>
</organism>
<dbReference type="AlphaFoldDB" id="A0AAD4V604"/>
<sequence length="140" mass="15486">MSSLTSLSFVGISSHSLRPIKFSKMLLNCMIWGALVTSSEGRLIVQEYQPSECFCTLQSTLKVKVVLVVYLLCLDLLSLVQALKGPAQPDRITKIRLQFQTFLSEATGFYHDLIVKMRAKYGLPLASGLPRVGGCLLIFS</sequence>
<gene>
    <name evidence="1" type="ORF">L3X38_037694</name>
</gene>
<reference evidence="1 2" key="1">
    <citation type="journal article" date="2022" name="G3 (Bethesda)">
        <title>Whole-genome sequence and methylome profiling of the almond [Prunus dulcis (Mill.) D.A. Webb] cultivar 'Nonpareil'.</title>
        <authorList>
            <person name="D'Amico-Willman K.M."/>
            <person name="Ouma W.Z."/>
            <person name="Meulia T."/>
            <person name="Sideli G.M."/>
            <person name="Gradziel T.M."/>
            <person name="Fresnedo-Ramirez J."/>
        </authorList>
    </citation>
    <scope>NUCLEOTIDE SEQUENCE [LARGE SCALE GENOMIC DNA]</scope>
    <source>
        <strain evidence="1">Clone GOH B32 T37-40</strain>
    </source>
</reference>
<accession>A0AAD4V604</accession>